<organism evidence="2 3">
    <name type="scientific">Halobacillus litoralis</name>
    <dbReference type="NCBI Taxonomy" id="45668"/>
    <lineage>
        <taxon>Bacteria</taxon>
        <taxon>Bacillati</taxon>
        <taxon>Bacillota</taxon>
        <taxon>Bacilli</taxon>
        <taxon>Bacillales</taxon>
        <taxon>Bacillaceae</taxon>
        <taxon>Halobacillus</taxon>
    </lineage>
</organism>
<dbReference type="Gene3D" id="3.90.25.10">
    <property type="entry name" value="UDP-galactose 4-epimerase, domain 1"/>
    <property type="match status" value="1"/>
</dbReference>
<dbReference type="PANTHER" id="PTHR43245:SF13">
    <property type="entry name" value="UDP-D-APIOSE_UDP-D-XYLOSE SYNTHASE 2"/>
    <property type="match status" value="1"/>
</dbReference>
<dbReference type="PANTHER" id="PTHR43245">
    <property type="entry name" value="BIFUNCTIONAL POLYMYXIN RESISTANCE PROTEIN ARNA"/>
    <property type="match status" value="1"/>
</dbReference>
<dbReference type="Pfam" id="PF01370">
    <property type="entry name" value="Epimerase"/>
    <property type="match status" value="1"/>
</dbReference>
<proteinExistence type="predicted"/>
<dbReference type="CDD" id="cd05256">
    <property type="entry name" value="UDP_AE_SDR_e"/>
    <property type="match status" value="1"/>
</dbReference>
<dbReference type="InterPro" id="IPR036291">
    <property type="entry name" value="NAD(P)-bd_dom_sf"/>
</dbReference>
<sequence length="325" mass="36670">MGYKDLVFPKGSKFLVTGSAGFIGSNLVEAIVKMGYEVRGIDNFSTGKHENVEFFYNEDRYEFIEGDIRDFDTCLKACEGVDYILHQAALGSVPRSVETPLIYEDNNIKGTHNIMEAARKSKRVKRIVYASSSAVYGDSSSLPKIEGQEGQPLSPYAVTKKVNELYANLYTELYGVQCIGLRYFNVYGRRQDPHSQYAALIPLFAKKLLNNESPTINGDGEQSRDFTYIDNVIEANLKACIASEEACGYAYNVAFGESYSLNFIYPIMKNLLNKNISPEYGPNRKGDIKHSLADISNAKKYLNYDPQWNFHDGFENALNWYKVNL</sequence>
<gene>
    <name evidence="2" type="ORF">GLV98_07655</name>
</gene>
<evidence type="ECO:0000313" key="2">
    <source>
        <dbReference type="EMBL" id="MYL49355.1"/>
    </source>
</evidence>
<dbReference type="Gene3D" id="3.40.50.720">
    <property type="entry name" value="NAD(P)-binding Rossmann-like Domain"/>
    <property type="match status" value="1"/>
</dbReference>
<protein>
    <submittedName>
        <fullName evidence="2">NAD-dependent epimerase/dehydratase family protein</fullName>
    </submittedName>
</protein>
<dbReference type="RefSeq" id="WP_160913713.1">
    <property type="nucleotide sequence ID" value="NZ_WMEZ01000002.1"/>
</dbReference>
<dbReference type="PRINTS" id="PR01713">
    <property type="entry name" value="NUCEPIMERASE"/>
</dbReference>
<dbReference type="OrthoDB" id="9771073at2"/>
<dbReference type="EMBL" id="WMEZ01000002">
    <property type="protein sequence ID" value="MYL49355.1"/>
    <property type="molecule type" value="Genomic_DNA"/>
</dbReference>
<comment type="caution">
    <text evidence="2">The sequence shown here is derived from an EMBL/GenBank/DDBJ whole genome shotgun (WGS) entry which is preliminary data.</text>
</comment>
<dbReference type="AlphaFoldDB" id="A0A845E169"/>
<feature type="domain" description="NAD-dependent epimerase/dehydratase" evidence="1">
    <location>
        <begin position="15"/>
        <end position="254"/>
    </location>
</feature>
<name>A0A845E169_9BACI</name>
<accession>A0A845E169</accession>
<dbReference type="InterPro" id="IPR050177">
    <property type="entry name" value="Lipid_A_modif_metabolic_enz"/>
</dbReference>
<evidence type="ECO:0000259" key="1">
    <source>
        <dbReference type="Pfam" id="PF01370"/>
    </source>
</evidence>
<dbReference type="Proteomes" id="UP000447393">
    <property type="component" value="Unassembled WGS sequence"/>
</dbReference>
<dbReference type="InterPro" id="IPR001509">
    <property type="entry name" value="Epimerase_deHydtase"/>
</dbReference>
<dbReference type="SUPFAM" id="SSF51735">
    <property type="entry name" value="NAD(P)-binding Rossmann-fold domains"/>
    <property type="match status" value="1"/>
</dbReference>
<reference evidence="2 3" key="1">
    <citation type="submission" date="2019-11" db="EMBL/GenBank/DDBJ databases">
        <title>Genome sequences of 17 halophilic strains isolated from different environments.</title>
        <authorList>
            <person name="Furrow R.E."/>
        </authorList>
    </citation>
    <scope>NUCLEOTIDE SEQUENCE [LARGE SCALE GENOMIC DNA]</scope>
    <source>
        <strain evidence="2 3">22505_10_Sand</strain>
    </source>
</reference>
<evidence type="ECO:0000313" key="3">
    <source>
        <dbReference type="Proteomes" id="UP000447393"/>
    </source>
</evidence>